<evidence type="ECO:0000259" key="12">
    <source>
        <dbReference type="PROSITE" id="PS51177"/>
    </source>
</evidence>
<dbReference type="GO" id="GO:0004746">
    <property type="term" value="F:riboflavin synthase activity"/>
    <property type="evidence" value="ECO:0007669"/>
    <property type="project" value="UniProtKB-UniRule"/>
</dbReference>
<gene>
    <name evidence="13" type="primary">ribE</name>
    <name evidence="13" type="ORF">DB43_FK00130</name>
</gene>
<dbReference type="FunFam" id="2.40.30.20:FF:000003">
    <property type="entry name" value="Riboflavin synthase, alpha subunit"/>
    <property type="match status" value="1"/>
</dbReference>
<evidence type="ECO:0000313" key="13">
    <source>
        <dbReference type="EMBL" id="KIA77908.1"/>
    </source>
</evidence>
<dbReference type="InterPro" id="IPR023366">
    <property type="entry name" value="ATP_synth_asu-like_sf"/>
</dbReference>
<feature type="domain" description="Lumazine-binding" evidence="12">
    <location>
        <begin position="107"/>
        <end position="204"/>
    </location>
</feature>
<dbReference type="Proteomes" id="UP000031307">
    <property type="component" value="Unassembled WGS sequence"/>
</dbReference>
<sequence length="217" mass="23871">MYFLIMFTGLIEEMGIIRNMIATEKGMRIEINAELVLSDAKIGDSIAVNGCCLTVIEITSDSSGTQWWAADAVKETLQRTSLQQLKIGDAVNLERSVKLNDRLGGHLVQGHVDGIGAIETIRALPDGSHEFVIAPPQNLLRYIVEKGSITLDGVSLTVCLVNHRSFSVTLIPHTKAVTTWGQKKTGMFVNVEVDLLAKYMEKLSEPFRNASKKENLS</sequence>
<comment type="caution">
    <text evidence="13">The sequence shown here is derived from an EMBL/GenBank/DDBJ whole genome shotgun (WGS) entry which is preliminary data.</text>
</comment>
<reference evidence="13 14" key="1">
    <citation type="journal article" date="2014" name="Mol. Biol. Evol.">
        <title>Massive expansion of Ubiquitination-related gene families within the Chlamydiae.</title>
        <authorList>
            <person name="Domman D."/>
            <person name="Collingro A."/>
            <person name="Lagkouvardos I."/>
            <person name="Gehre L."/>
            <person name="Weinmaier T."/>
            <person name="Rattei T."/>
            <person name="Subtil A."/>
            <person name="Horn M."/>
        </authorList>
    </citation>
    <scope>NUCLEOTIDE SEQUENCE [LARGE SCALE GENOMIC DNA]</scope>
    <source>
        <strain evidence="13 14">OEW1</strain>
    </source>
</reference>
<keyword evidence="7" id="KW-0686">Riboflavin biosynthesis</keyword>
<evidence type="ECO:0000256" key="11">
    <source>
        <dbReference type="PROSITE-ProRule" id="PRU00524"/>
    </source>
</evidence>
<comment type="subunit">
    <text evidence="4">Homotrimer.</text>
</comment>
<dbReference type="PANTHER" id="PTHR21098">
    <property type="entry name" value="RIBOFLAVIN SYNTHASE ALPHA CHAIN"/>
    <property type="match status" value="1"/>
</dbReference>
<dbReference type="InterPro" id="IPR017938">
    <property type="entry name" value="Riboflavin_synthase-like_b-brl"/>
</dbReference>
<dbReference type="GO" id="GO:0009231">
    <property type="term" value="P:riboflavin biosynthetic process"/>
    <property type="evidence" value="ECO:0007669"/>
    <property type="project" value="UniProtKB-KW"/>
</dbReference>
<evidence type="ECO:0000256" key="10">
    <source>
        <dbReference type="NCBIfam" id="TIGR00187"/>
    </source>
</evidence>
<evidence type="ECO:0000256" key="1">
    <source>
        <dbReference type="ARBA" id="ARBA00000968"/>
    </source>
</evidence>
<dbReference type="FunFam" id="2.40.30.20:FF:000004">
    <property type="entry name" value="Riboflavin synthase, alpha subunit"/>
    <property type="match status" value="1"/>
</dbReference>
<evidence type="ECO:0000256" key="7">
    <source>
        <dbReference type="ARBA" id="ARBA00022619"/>
    </source>
</evidence>
<dbReference type="CDD" id="cd00402">
    <property type="entry name" value="Riboflavin_synthase_like"/>
    <property type="match status" value="1"/>
</dbReference>
<dbReference type="AlphaFoldDB" id="A0A0C1ECV4"/>
<evidence type="ECO:0000256" key="4">
    <source>
        <dbReference type="ARBA" id="ARBA00011233"/>
    </source>
</evidence>
<dbReference type="Gene3D" id="2.40.30.20">
    <property type="match status" value="2"/>
</dbReference>
<accession>A0A0C1ECV4</accession>
<name>A0A0C1ECV4_9BACT</name>
<dbReference type="PANTHER" id="PTHR21098:SF12">
    <property type="entry name" value="RIBOFLAVIN SYNTHASE"/>
    <property type="match status" value="1"/>
</dbReference>
<evidence type="ECO:0000256" key="6">
    <source>
        <dbReference type="ARBA" id="ARBA00013950"/>
    </source>
</evidence>
<evidence type="ECO:0000256" key="3">
    <source>
        <dbReference type="ARBA" id="ARBA00004887"/>
    </source>
</evidence>
<feature type="repeat" description="Lumazine-binding" evidence="11">
    <location>
        <begin position="6"/>
        <end position="106"/>
    </location>
</feature>
<dbReference type="PROSITE" id="PS51177">
    <property type="entry name" value="LUMAZINE_BIND"/>
    <property type="match status" value="2"/>
</dbReference>
<dbReference type="SUPFAM" id="SSF63380">
    <property type="entry name" value="Riboflavin synthase domain-like"/>
    <property type="match status" value="2"/>
</dbReference>
<dbReference type="NCBIfam" id="NF006767">
    <property type="entry name" value="PRK09289.1"/>
    <property type="match status" value="1"/>
</dbReference>
<dbReference type="EMBL" id="JSAM01000055">
    <property type="protein sequence ID" value="KIA77908.1"/>
    <property type="molecule type" value="Genomic_DNA"/>
</dbReference>
<feature type="repeat" description="Lumazine-binding" evidence="11">
    <location>
        <begin position="107"/>
        <end position="204"/>
    </location>
</feature>
<evidence type="ECO:0000256" key="9">
    <source>
        <dbReference type="ARBA" id="ARBA00022737"/>
    </source>
</evidence>
<evidence type="ECO:0000256" key="2">
    <source>
        <dbReference type="ARBA" id="ARBA00002803"/>
    </source>
</evidence>
<evidence type="ECO:0000256" key="8">
    <source>
        <dbReference type="ARBA" id="ARBA00022679"/>
    </source>
</evidence>
<dbReference type="InterPro" id="IPR026017">
    <property type="entry name" value="Lumazine-bd_dom"/>
</dbReference>
<comment type="catalytic activity">
    <reaction evidence="1">
        <text>2 6,7-dimethyl-8-(1-D-ribityl)lumazine + H(+) = 5-amino-6-(D-ribitylamino)uracil + riboflavin</text>
        <dbReference type="Rhea" id="RHEA:20772"/>
        <dbReference type="ChEBI" id="CHEBI:15378"/>
        <dbReference type="ChEBI" id="CHEBI:15934"/>
        <dbReference type="ChEBI" id="CHEBI:57986"/>
        <dbReference type="ChEBI" id="CHEBI:58201"/>
        <dbReference type="EC" id="2.5.1.9"/>
    </reaction>
</comment>
<dbReference type="Pfam" id="PF00677">
    <property type="entry name" value="Lum_binding"/>
    <property type="match status" value="2"/>
</dbReference>
<comment type="pathway">
    <text evidence="3">Cofactor biosynthesis; riboflavin biosynthesis; riboflavin from 2-hydroxy-3-oxobutyl phosphate and 5-amino-6-(D-ribitylamino)uracil: step 2/2.</text>
</comment>
<dbReference type="NCBIfam" id="TIGR00187">
    <property type="entry name" value="ribE"/>
    <property type="match status" value="1"/>
</dbReference>
<keyword evidence="9" id="KW-0677">Repeat</keyword>
<comment type="function">
    <text evidence="2">Catalyzes the dismutation of two molecules of 6,7-dimethyl-8-ribityllumazine, resulting in the formation of riboflavin and 5-amino-6-(D-ribitylamino)uracil.</text>
</comment>
<proteinExistence type="predicted"/>
<keyword evidence="8 13" id="KW-0808">Transferase</keyword>
<dbReference type="EC" id="2.5.1.9" evidence="5 10"/>
<evidence type="ECO:0000256" key="5">
    <source>
        <dbReference type="ARBA" id="ARBA00012827"/>
    </source>
</evidence>
<organism evidence="13 14">
    <name type="scientific">Parachlamydia acanthamoebae</name>
    <dbReference type="NCBI Taxonomy" id="83552"/>
    <lineage>
        <taxon>Bacteria</taxon>
        <taxon>Pseudomonadati</taxon>
        <taxon>Chlamydiota</taxon>
        <taxon>Chlamydiia</taxon>
        <taxon>Parachlamydiales</taxon>
        <taxon>Parachlamydiaceae</taxon>
        <taxon>Parachlamydia</taxon>
    </lineage>
</organism>
<feature type="domain" description="Lumazine-binding" evidence="12">
    <location>
        <begin position="6"/>
        <end position="106"/>
    </location>
</feature>
<evidence type="ECO:0000313" key="14">
    <source>
        <dbReference type="Proteomes" id="UP000031307"/>
    </source>
</evidence>
<dbReference type="InterPro" id="IPR001783">
    <property type="entry name" value="Lumazine-bd"/>
</dbReference>
<protein>
    <recommendedName>
        <fullName evidence="6 10">Riboflavin synthase</fullName>
        <ecNumber evidence="5 10">2.5.1.9</ecNumber>
    </recommendedName>
</protein>
<dbReference type="PATRIC" id="fig|83552.4.peg.911"/>
<dbReference type="PIRSF" id="PIRSF000498">
    <property type="entry name" value="Riboflavin_syn_A"/>
    <property type="match status" value="1"/>
</dbReference>